<sequence length="159" mass="16584">MSAPGVAHGPAAAPVSTSSDAAVRSAFAKFDKNGSGALDVRELRSALGQLGLEAGRTEAQAILSKYDADGGGSLELSEFQALVSAASSTSDSLVTDPIRRAFEALDRDHSGSLDSRELRSALRKLGLTEVDADATKAIMRKYDTDKGGRIELVEFASLV</sequence>
<evidence type="ECO:0000256" key="2">
    <source>
        <dbReference type="ARBA" id="ARBA00022837"/>
    </source>
</evidence>
<dbReference type="SMART" id="SM00054">
    <property type="entry name" value="EFh"/>
    <property type="match status" value="4"/>
</dbReference>
<dbReference type="SUPFAM" id="SSF47473">
    <property type="entry name" value="EF-hand"/>
    <property type="match status" value="1"/>
</dbReference>
<dbReference type="RefSeq" id="XP_005788733.1">
    <property type="nucleotide sequence ID" value="XM_005788676.1"/>
</dbReference>
<dbReference type="Proteomes" id="UP000013827">
    <property type="component" value="Unassembled WGS sequence"/>
</dbReference>
<keyword evidence="5" id="KW-1185">Reference proteome</keyword>
<feature type="domain" description="EF-hand" evidence="3">
    <location>
        <begin position="18"/>
        <end position="53"/>
    </location>
</feature>
<dbReference type="InterPro" id="IPR051111">
    <property type="entry name" value="Ca-binding_regulatory"/>
</dbReference>
<accession>A0A0D3KKL9</accession>
<dbReference type="InterPro" id="IPR018247">
    <property type="entry name" value="EF_Hand_1_Ca_BS"/>
</dbReference>
<dbReference type="GO" id="GO:0005509">
    <property type="term" value="F:calcium ion binding"/>
    <property type="evidence" value="ECO:0007669"/>
    <property type="project" value="InterPro"/>
</dbReference>
<protein>
    <recommendedName>
        <fullName evidence="3">EF-hand domain-containing protein</fullName>
    </recommendedName>
</protein>
<dbReference type="GeneID" id="17281575"/>
<feature type="domain" description="EF-hand" evidence="3">
    <location>
        <begin position="93"/>
        <end position="128"/>
    </location>
</feature>
<dbReference type="PANTHER" id="PTHR46311">
    <property type="entry name" value="CALCIUM-BINDING PROTEIN 8-RELATED"/>
    <property type="match status" value="1"/>
</dbReference>
<dbReference type="Pfam" id="PF13499">
    <property type="entry name" value="EF-hand_7"/>
    <property type="match status" value="2"/>
</dbReference>
<dbReference type="HOGENOM" id="CLU_061288_20_7_1"/>
<reference evidence="4" key="2">
    <citation type="submission" date="2024-10" db="UniProtKB">
        <authorList>
            <consortium name="EnsemblProtists"/>
        </authorList>
    </citation>
    <scope>IDENTIFICATION</scope>
</reference>
<dbReference type="InterPro" id="IPR002048">
    <property type="entry name" value="EF_hand_dom"/>
</dbReference>
<evidence type="ECO:0000313" key="4">
    <source>
        <dbReference type="EnsemblProtists" id="EOD36304"/>
    </source>
</evidence>
<dbReference type="InterPro" id="IPR011992">
    <property type="entry name" value="EF-hand-dom_pair"/>
</dbReference>
<dbReference type="PROSITE" id="PS50222">
    <property type="entry name" value="EF_HAND_2"/>
    <property type="match status" value="4"/>
</dbReference>
<dbReference type="PaxDb" id="2903-EOD36304"/>
<dbReference type="EnsemblProtists" id="EOD36304">
    <property type="protein sequence ID" value="EOD36304"/>
    <property type="gene ID" value="EMIHUDRAFT_70822"/>
</dbReference>
<evidence type="ECO:0000259" key="3">
    <source>
        <dbReference type="PROSITE" id="PS50222"/>
    </source>
</evidence>
<dbReference type="PANTHER" id="PTHR46311:SF5">
    <property type="entry name" value="EF-HAND DOMAIN-CONTAINING PROTEIN"/>
    <property type="match status" value="1"/>
</dbReference>
<name>A0A0D3KKL9_EMIH1</name>
<dbReference type="KEGG" id="ehx:EMIHUDRAFT_70822"/>
<keyword evidence="1" id="KW-0677">Repeat</keyword>
<dbReference type="GO" id="GO:0032588">
    <property type="term" value="C:trans-Golgi network membrane"/>
    <property type="evidence" value="ECO:0007669"/>
    <property type="project" value="TreeGrafter"/>
</dbReference>
<evidence type="ECO:0000256" key="1">
    <source>
        <dbReference type="ARBA" id="ARBA00022737"/>
    </source>
</evidence>
<feature type="domain" description="EF-hand" evidence="3">
    <location>
        <begin position="54"/>
        <end position="89"/>
    </location>
</feature>
<dbReference type="FunFam" id="1.10.238.10:FF:000001">
    <property type="entry name" value="Calmodulin 1"/>
    <property type="match status" value="1"/>
</dbReference>
<dbReference type="eggNOG" id="KOG0028">
    <property type="taxonomic scope" value="Eukaryota"/>
</dbReference>
<dbReference type="AlphaFoldDB" id="A0A0D3KKL9"/>
<dbReference type="OMA" id="IGCDVTM"/>
<dbReference type="Gene3D" id="1.10.238.10">
    <property type="entry name" value="EF-hand"/>
    <property type="match status" value="1"/>
</dbReference>
<feature type="domain" description="EF-hand" evidence="3">
    <location>
        <begin position="130"/>
        <end position="159"/>
    </location>
</feature>
<evidence type="ECO:0000313" key="5">
    <source>
        <dbReference type="Proteomes" id="UP000013827"/>
    </source>
</evidence>
<keyword evidence="2" id="KW-0106">Calcium</keyword>
<proteinExistence type="predicted"/>
<dbReference type="PROSITE" id="PS00018">
    <property type="entry name" value="EF_HAND_1"/>
    <property type="match status" value="4"/>
</dbReference>
<reference evidence="5" key="1">
    <citation type="journal article" date="2013" name="Nature">
        <title>Pan genome of the phytoplankton Emiliania underpins its global distribution.</title>
        <authorList>
            <person name="Read B.A."/>
            <person name="Kegel J."/>
            <person name="Klute M.J."/>
            <person name="Kuo A."/>
            <person name="Lefebvre S.C."/>
            <person name="Maumus F."/>
            <person name="Mayer C."/>
            <person name="Miller J."/>
            <person name="Monier A."/>
            <person name="Salamov A."/>
            <person name="Young J."/>
            <person name="Aguilar M."/>
            <person name="Claverie J.M."/>
            <person name="Frickenhaus S."/>
            <person name="Gonzalez K."/>
            <person name="Herman E.K."/>
            <person name="Lin Y.C."/>
            <person name="Napier J."/>
            <person name="Ogata H."/>
            <person name="Sarno A.F."/>
            <person name="Shmutz J."/>
            <person name="Schroeder D."/>
            <person name="de Vargas C."/>
            <person name="Verret F."/>
            <person name="von Dassow P."/>
            <person name="Valentin K."/>
            <person name="Van de Peer Y."/>
            <person name="Wheeler G."/>
            <person name="Dacks J.B."/>
            <person name="Delwiche C.F."/>
            <person name="Dyhrman S.T."/>
            <person name="Glockner G."/>
            <person name="John U."/>
            <person name="Richards T."/>
            <person name="Worden A.Z."/>
            <person name="Zhang X."/>
            <person name="Grigoriev I.V."/>
            <person name="Allen A.E."/>
            <person name="Bidle K."/>
            <person name="Borodovsky M."/>
            <person name="Bowler C."/>
            <person name="Brownlee C."/>
            <person name="Cock J.M."/>
            <person name="Elias M."/>
            <person name="Gladyshev V.N."/>
            <person name="Groth M."/>
            <person name="Guda C."/>
            <person name="Hadaegh A."/>
            <person name="Iglesias-Rodriguez M.D."/>
            <person name="Jenkins J."/>
            <person name="Jones B.M."/>
            <person name="Lawson T."/>
            <person name="Leese F."/>
            <person name="Lindquist E."/>
            <person name="Lobanov A."/>
            <person name="Lomsadze A."/>
            <person name="Malik S.B."/>
            <person name="Marsh M.E."/>
            <person name="Mackinder L."/>
            <person name="Mock T."/>
            <person name="Mueller-Roeber B."/>
            <person name="Pagarete A."/>
            <person name="Parker M."/>
            <person name="Probert I."/>
            <person name="Quesneville H."/>
            <person name="Raines C."/>
            <person name="Rensing S.A."/>
            <person name="Riano-Pachon D.M."/>
            <person name="Richier S."/>
            <person name="Rokitta S."/>
            <person name="Shiraiwa Y."/>
            <person name="Soanes D.M."/>
            <person name="van der Giezen M."/>
            <person name="Wahlund T.M."/>
            <person name="Williams B."/>
            <person name="Wilson W."/>
            <person name="Wolfe G."/>
            <person name="Wurch L.L."/>
        </authorList>
    </citation>
    <scope>NUCLEOTIDE SEQUENCE</scope>
</reference>
<organism evidence="4 5">
    <name type="scientific">Emiliania huxleyi (strain CCMP1516)</name>
    <dbReference type="NCBI Taxonomy" id="280463"/>
    <lineage>
        <taxon>Eukaryota</taxon>
        <taxon>Haptista</taxon>
        <taxon>Haptophyta</taxon>
        <taxon>Prymnesiophyceae</taxon>
        <taxon>Isochrysidales</taxon>
        <taxon>Noelaerhabdaceae</taxon>
        <taxon>Emiliania</taxon>
    </lineage>
</organism>
<dbReference type="STRING" id="2903.R1FS46"/>